<evidence type="ECO:0000313" key="11">
    <source>
        <dbReference type="Proteomes" id="UP000295444"/>
    </source>
</evidence>
<feature type="transmembrane region" description="Helical" evidence="9">
    <location>
        <begin position="293"/>
        <end position="312"/>
    </location>
</feature>
<dbReference type="OrthoDB" id="7947581at2"/>
<keyword evidence="11" id="KW-1185">Reference proteome</keyword>
<name>A0A4R6SF39_LABRH</name>
<proteinExistence type="predicted"/>
<dbReference type="AlphaFoldDB" id="A0A4R6SF39"/>
<keyword evidence="3" id="KW-1003">Cell membrane</keyword>
<feature type="transmembrane region" description="Helical" evidence="9">
    <location>
        <begin position="68"/>
        <end position="87"/>
    </location>
</feature>
<keyword evidence="6 9" id="KW-1133">Transmembrane helix</keyword>
<evidence type="ECO:0000313" key="10">
    <source>
        <dbReference type="EMBL" id="TDQ00592.1"/>
    </source>
</evidence>
<feature type="transmembrane region" description="Helical" evidence="9">
    <location>
        <begin position="163"/>
        <end position="182"/>
    </location>
</feature>
<dbReference type="Proteomes" id="UP000295444">
    <property type="component" value="Unassembled WGS sequence"/>
</dbReference>
<evidence type="ECO:0000256" key="9">
    <source>
        <dbReference type="SAM" id="Phobius"/>
    </source>
</evidence>
<feature type="transmembrane region" description="Helical" evidence="9">
    <location>
        <begin position="213"/>
        <end position="232"/>
    </location>
</feature>
<evidence type="ECO:0000256" key="1">
    <source>
        <dbReference type="ARBA" id="ARBA00004651"/>
    </source>
</evidence>
<evidence type="ECO:0000256" key="3">
    <source>
        <dbReference type="ARBA" id="ARBA00022475"/>
    </source>
</evidence>
<feature type="transmembrane region" description="Helical" evidence="9">
    <location>
        <begin position="269"/>
        <end position="287"/>
    </location>
</feature>
<dbReference type="InterPro" id="IPR001851">
    <property type="entry name" value="ABC_transp_permease"/>
</dbReference>
<keyword evidence="2" id="KW-0813">Transport</keyword>
<evidence type="ECO:0000256" key="5">
    <source>
        <dbReference type="ARBA" id="ARBA00022692"/>
    </source>
</evidence>
<keyword evidence="4" id="KW-0997">Cell inner membrane</keyword>
<comment type="caution">
    <text evidence="10">The sequence shown here is derived from an EMBL/GenBank/DDBJ whole genome shotgun (WGS) entry which is preliminary data.</text>
</comment>
<dbReference type="EMBL" id="SNXZ01000002">
    <property type="protein sequence ID" value="TDQ00592.1"/>
    <property type="molecule type" value="Genomic_DNA"/>
</dbReference>
<feature type="transmembrane region" description="Helical" evidence="9">
    <location>
        <begin position="93"/>
        <end position="114"/>
    </location>
</feature>
<sequence length="330" mass="33967">MADRVRGALRWETALVVLLIAVGLVGQVSTSGEFLSGDNLFYLGLDIGEIALIALPLTLVIVAGEIDLSVASVLGLSSALIGWLWNAGWSLEVILPFVIAVGAVCGAVNGLLVTRLGLPSLAVTIGSLALYRGLALVVLGDTAVADFPDSYTEFGTTPVAGTWLPYPILLFAVLAVLFAVALHASSFGRSVFAIGANEQGARFAGIRVKRIKLILFVLSGAVSAVAGIVYTFRFSSARADNGLGLELAVVAAVLLGGVSIFGGRGTLGGVVAGVLLLGGLRNLLILRDVPTEILTVVTGLLLLLSVLTPALVRAVAGRLTPRTHTEGPQP</sequence>
<dbReference type="PANTHER" id="PTHR32196:SF71">
    <property type="entry name" value="AUTOINDUCER 2 IMPORT SYSTEM PERMEASE PROTEIN LSRD"/>
    <property type="match status" value="1"/>
</dbReference>
<evidence type="ECO:0000256" key="6">
    <source>
        <dbReference type="ARBA" id="ARBA00022989"/>
    </source>
</evidence>
<evidence type="ECO:0000256" key="7">
    <source>
        <dbReference type="ARBA" id="ARBA00023136"/>
    </source>
</evidence>
<organism evidence="10 11">
    <name type="scientific">Labedaea rhizosphaerae</name>
    <dbReference type="NCBI Taxonomy" id="598644"/>
    <lineage>
        <taxon>Bacteria</taxon>
        <taxon>Bacillati</taxon>
        <taxon>Actinomycetota</taxon>
        <taxon>Actinomycetes</taxon>
        <taxon>Pseudonocardiales</taxon>
        <taxon>Pseudonocardiaceae</taxon>
        <taxon>Labedaea</taxon>
    </lineage>
</organism>
<comment type="subcellular location">
    <subcellularLocation>
        <location evidence="1">Cell membrane</location>
        <topology evidence="1">Multi-pass membrane protein</topology>
    </subcellularLocation>
</comment>
<evidence type="ECO:0000256" key="8">
    <source>
        <dbReference type="ARBA" id="ARBA00039381"/>
    </source>
</evidence>
<evidence type="ECO:0000256" key="2">
    <source>
        <dbReference type="ARBA" id="ARBA00022448"/>
    </source>
</evidence>
<dbReference type="CDD" id="cd06579">
    <property type="entry name" value="TM_PBP1_transp_AraH_like"/>
    <property type="match status" value="1"/>
</dbReference>
<protein>
    <recommendedName>
        <fullName evidence="8">Autoinducer 2 import system permease protein LsrD</fullName>
    </recommendedName>
</protein>
<dbReference type="Pfam" id="PF02653">
    <property type="entry name" value="BPD_transp_2"/>
    <property type="match status" value="1"/>
</dbReference>
<accession>A0A4R6SF39</accession>
<feature type="transmembrane region" description="Helical" evidence="9">
    <location>
        <begin position="121"/>
        <end position="143"/>
    </location>
</feature>
<gene>
    <name evidence="10" type="ORF">EV186_102453</name>
</gene>
<dbReference type="GO" id="GO:0022857">
    <property type="term" value="F:transmembrane transporter activity"/>
    <property type="evidence" value="ECO:0007669"/>
    <property type="project" value="InterPro"/>
</dbReference>
<evidence type="ECO:0000256" key="4">
    <source>
        <dbReference type="ARBA" id="ARBA00022519"/>
    </source>
</evidence>
<dbReference type="PANTHER" id="PTHR32196">
    <property type="entry name" value="ABC TRANSPORTER PERMEASE PROTEIN YPHD-RELATED-RELATED"/>
    <property type="match status" value="1"/>
</dbReference>
<dbReference type="RefSeq" id="WP_133849286.1">
    <property type="nucleotide sequence ID" value="NZ_SNXZ01000002.1"/>
</dbReference>
<keyword evidence="5 9" id="KW-0812">Transmembrane</keyword>
<feature type="transmembrane region" description="Helical" evidence="9">
    <location>
        <begin position="40"/>
        <end position="61"/>
    </location>
</feature>
<dbReference type="GO" id="GO:0005886">
    <property type="term" value="C:plasma membrane"/>
    <property type="evidence" value="ECO:0007669"/>
    <property type="project" value="UniProtKB-SubCell"/>
</dbReference>
<reference evidence="10 11" key="1">
    <citation type="submission" date="2019-03" db="EMBL/GenBank/DDBJ databases">
        <title>Genomic Encyclopedia of Type Strains, Phase IV (KMG-IV): sequencing the most valuable type-strain genomes for metagenomic binning, comparative biology and taxonomic classification.</title>
        <authorList>
            <person name="Goeker M."/>
        </authorList>
    </citation>
    <scope>NUCLEOTIDE SEQUENCE [LARGE SCALE GENOMIC DNA]</scope>
    <source>
        <strain evidence="10 11">DSM 45361</strain>
    </source>
</reference>
<keyword evidence="7 9" id="KW-0472">Membrane</keyword>